<evidence type="ECO:0008006" key="3">
    <source>
        <dbReference type="Google" id="ProtNLM"/>
    </source>
</evidence>
<organism evidence="1 2">
    <name type="scientific">Agrocybe chaxingu</name>
    <dbReference type="NCBI Taxonomy" id="84603"/>
    <lineage>
        <taxon>Eukaryota</taxon>
        <taxon>Fungi</taxon>
        <taxon>Dikarya</taxon>
        <taxon>Basidiomycota</taxon>
        <taxon>Agaricomycotina</taxon>
        <taxon>Agaricomycetes</taxon>
        <taxon>Agaricomycetidae</taxon>
        <taxon>Agaricales</taxon>
        <taxon>Agaricineae</taxon>
        <taxon>Strophariaceae</taxon>
        <taxon>Agrocybe</taxon>
    </lineage>
</organism>
<dbReference type="SUPFAM" id="SSF52047">
    <property type="entry name" value="RNI-like"/>
    <property type="match status" value="1"/>
</dbReference>
<dbReference type="PANTHER" id="PTHR38926">
    <property type="entry name" value="F-BOX DOMAIN CONTAINING PROTEIN, EXPRESSED"/>
    <property type="match status" value="1"/>
</dbReference>
<accession>A0A9W8MYD6</accession>
<keyword evidence="2" id="KW-1185">Reference proteome</keyword>
<reference evidence="1" key="1">
    <citation type="submission" date="2022-07" db="EMBL/GenBank/DDBJ databases">
        <title>Genome Sequence of Agrocybe chaxingu.</title>
        <authorList>
            <person name="Buettner E."/>
        </authorList>
    </citation>
    <scope>NUCLEOTIDE SEQUENCE</scope>
    <source>
        <strain evidence="1">MP-N11</strain>
    </source>
</reference>
<dbReference type="EMBL" id="JANKHO010000282">
    <property type="protein sequence ID" value="KAJ3512087.1"/>
    <property type="molecule type" value="Genomic_DNA"/>
</dbReference>
<dbReference type="Proteomes" id="UP001148786">
    <property type="component" value="Unassembled WGS sequence"/>
</dbReference>
<gene>
    <name evidence="1" type="ORF">NLJ89_g3727</name>
</gene>
<evidence type="ECO:0000313" key="2">
    <source>
        <dbReference type="Proteomes" id="UP001148786"/>
    </source>
</evidence>
<sequence>MSGKITLPGLSQFSSLVDTNHVATDEQVSEINTLLGPHLQSLKSLEGELDKIGKIWADLSRQHASLLAEVNTVREIIAPMRRVPTDILQEIFRHCLPTKYNAIMSAEHCPLLLTRVCRSWRNIALATPSLWASLHIPVPSIPSKYFYGQYAFQDDQGEVTVAEAVGRRVTGMQEWLARSGTCALSLSLSEEDAGGFPRPEFIIPVFLSFSSRWKDLVVSAPLDRLSSLAAAVSDVPLLESLTLMRERHSRSSFHVEADSSIMWDTMDLLKAPRLRKVSFERLWRVPPPLPLRWSQLTSFTFKERYREISSTDGFPILTVARMLQPCVHLTDLHLEFCSHFNDLQPLSDEAEELRPPFMLSLPLIERLFIHDGGNDTRRMTIFFNALQAPSLRFLDISASPPLSFFSRTPRLGYLHLHLDQFTQDSLIQLLRHCQQLTSLVTSRSAIHWGAEEIPQSHIFDDNVLNLFVSPVDGDESSYFCPELEELECRSCAGFSDEGMVDFITRKRDGSVPGVAKLKRLHVAFDRTRRSWTGEQNERFVQDGLQLFVSHLDRDPIPQPTFPAVAGIRNYISWGQ</sequence>
<dbReference type="Gene3D" id="3.80.10.10">
    <property type="entry name" value="Ribonuclease Inhibitor"/>
    <property type="match status" value="1"/>
</dbReference>
<proteinExistence type="predicted"/>
<evidence type="ECO:0000313" key="1">
    <source>
        <dbReference type="EMBL" id="KAJ3512087.1"/>
    </source>
</evidence>
<dbReference type="Gene3D" id="1.20.1280.50">
    <property type="match status" value="1"/>
</dbReference>
<dbReference type="AlphaFoldDB" id="A0A9W8MYD6"/>
<protein>
    <recommendedName>
        <fullName evidence="3">F-box domain-containing protein</fullName>
    </recommendedName>
</protein>
<dbReference type="PANTHER" id="PTHR38926:SF5">
    <property type="entry name" value="F-BOX AND LEUCINE-RICH REPEAT PROTEIN 6"/>
    <property type="match status" value="1"/>
</dbReference>
<comment type="caution">
    <text evidence="1">The sequence shown here is derived from an EMBL/GenBank/DDBJ whole genome shotgun (WGS) entry which is preliminary data.</text>
</comment>
<name>A0A9W8MYD6_9AGAR</name>
<dbReference type="OrthoDB" id="3221235at2759"/>
<dbReference type="InterPro" id="IPR032675">
    <property type="entry name" value="LRR_dom_sf"/>
</dbReference>